<evidence type="ECO:0000313" key="14">
    <source>
        <dbReference type="Proteomes" id="UP000316621"/>
    </source>
</evidence>
<keyword evidence="6" id="KW-0732">Signal</keyword>
<feature type="domain" description="Protein kinase" evidence="12">
    <location>
        <begin position="689"/>
        <end position="995"/>
    </location>
</feature>
<keyword evidence="4" id="KW-0433">Leucine-rich repeat</keyword>
<dbReference type="InterPro" id="IPR003591">
    <property type="entry name" value="Leu-rich_rpt_typical-subtyp"/>
</dbReference>
<dbReference type="InterPro" id="IPR001611">
    <property type="entry name" value="Leu-rich_rpt"/>
</dbReference>
<evidence type="ECO:0000256" key="10">
    <source>
        <dbReference type="ARBA" id="ARBA00023180"/>
    </source>
</evidence>
<keyword evidence="14" id="KW-1185">Reference proteome</keyword>
<dbReference type="FunFam" id="3.80.10.10:FF:000896">
    <property type="entry name" value="Leucine-rich repeat receptor-like protein kinase"/>
    <property type="match status" value="1"/>
</dbReference>
<feature type="transmembrane region" description="Helical" evidence="11">
    <location>
        <begin position="660"/>
        <end position="683"/>
    </location>
</feature>
<evidence type="ECO:0000256" key="5">
    <source>
        <dbReference type="ARBA" id="ARBA00022692"/>
    </source>
</evidence>
<dbReference type="Gene3D" id="1.10.510.10">
    <property type="entry name" value="Transferase(Phosphotransferase) domain 1"/>
    <property type="match status" value="1"/>
</dbReference>
<evidence type="ECO:0000256" key="3">
    <source>
        <dbReference type="ARBA" id="ARBA00022553"/>
    </source>
</evidence>
<dbReference type="Pfam" id="PF08263">
    <property type="entry name" value="LRRNT_2"/>
    <property type="match status" value="1"/>
</dbReference>
<dbReference type="Pfam" id="PF13855">
    <property type="entry name" value="LRR_8"/>
    <property type="match status" value="2"/>
</dbReference>
<dbReference type="PANTHER" id="PTHR48056">
    <property type="entry name" value="LRR RECEPTOR-LIKE SERINE/THREONINE-PROTEIN KINASE-RELATED"/>
    <property type="match status" value="1"/>
</dbReference>
<dbReference type="InterPro" id="IPR008271">
    <property type="entry name" value="Ser/Thr_kinase_AS"/>
</dbReference>
<evidence type="ECO:0000256" key="6">
    <source>
        <dbReference type="ARBA" id="ARBA00022729"/>
    </source>
</evidence>
<comment type="similarity">
    <text evidence="2">Belongs to the protein kinase superfamily. Ser/Thr protein kinase family.</text>
</comment>
<evidence type="ECO:0000256" key="1">
    <source>
        <dbReference type="ARBA" id="ARBA00004167"/>
    </source>
</evidence>
<dbReference type="InterPro" id="IPR000719">
    <property type="entry name" value="Prot_kinase_dom"/>
</dbReference>
<evidence type="ECO:0000313" key="13">
    <source>
        <dbReference type="EMBL" id="RZC51462.1"/>
    </source>
</evidence>
<organism evidence="13 14">
    <name type="scientific">Papaver somniferum</name>
    <name type="common">Opium poppy</name>
    <dbReference type="NCBI Taxonomy" id="3469"/>
    <lineage>
        <taxon>Eukaryota</taxon>
        <taxon>Viridiplantae</taxon>
        <taxon>Streptophyta</taxon>
        <taxon>Embryophyta</taxon>
        <taxon>Tracheophyta</taxon>
        <taxon>Spermatophyta</taxon>
        <taxon>Magnoliopsida</taxon>
        <taxon>Ranunculales</taxon>
        <taxon>Papaveraceae</taxon>
        <taxon>Papaveroideae</taxon>
        <taxon>Papaver</taxon>
    </lineage>
</organism>
<keyword evidence="8 11" id="KW-1133">Transmembrane helix</keyword>
<keyword evidence="7" id="KW-0677">Repeat</keyword>
<dbReference type="Pfam" id="PF00560">
    <property type="entry name" value="LRR_1"/>
    <property type="match status" value="6"/>
</dbReference>
<dbReference type="InterPro" id="IPR013210">
    <property type="entry name" value="LRR_N_plant-typ"/>
</dbReference>
<evidence type="ECO:0000256" key="4">
    <source>
        <dbReference type="ARBA" id="ARBA00022614"/>
    </source>
</evidence>
<keyword evidence="10" id="KW-0325">Glycoprotein</keyword>
<dbReference type="FunFam" id="3.80.10.10:FF:000221">
    <property type="entry name" value="Leucine-rich repeat receptor-like protein kinase PXL1"/>
    <property type="match status" value="1"/>
</dbReference>
<evidence type="ECO:0000256" key="7">
    <source>
        <dbReference type="ARBA" id="ARBA00022737"/>
    </source>
</evidence>
<protein>
    <recommendedName>
        <fullName evidence="12">Protein kinase domain-containing protein</fullName>
    </recommendedName>
</protein>
<dbReference type="SUPFAM" id="SSF52047">
    <property type="entry name" value="RNI-like"/>
    <property type="match status" value="1"/>
</dbReference>
<dbReference type="FunFam" id="3.80.10.10:FF:000722">
    <property type="entry name" value="Leucine-rich repeat receptor-like protein kinase"/>
    <property type="match status" value="1"/>
</dbReference>
<dbReference type="SUPFAM" id="SSF56112">
    <property type="entry name" value="Protein kinase-like (PK-like)"/>
    <property type="match status" value="1"/>
</dbReference>
<name>A0A4Y7IUT6_PAPSO</name>
<accession>A0A4Y7IUT6</accession>
<dbReference type="PROSITE" id="PS00108">
    <property type="entry name" value="PROTEIN_KINASE_ST"/>
    <property type="match status" value="1"/>
</dbReference>
<dbReference type="GO" id="GO:0005524">
    <property type="term" value="F:ATP binding"/>
    <property type="evidence" value="ECO:0007669"/>
    <property type="project" value="InterPro"/>
</dbReference>
<dbReference type="SMART" id="SM00220">
    <property type="entry name" value="S_TKc"/>
    <property type="match status" value="1"/>
</dbReference>
<evidence type="ECO:0000256" key="2">
    <source>
        <dbReference type="ARBA" id="ARBA00008684"/>
    </source>
</evidence>
<evidence type="ECO:0000256" key="11">
    <source>
        <dbReference type="SAM" id="Phobius"/>
    </source>
</evidence>
<evidence type="ECO:0000256" key="8">
    <source>
        <dbReference type="ARBA" id="ARBA00022989"/>
    </source>
</evidence>
<keyword evidence="5 11" id="KW-0812">Transmembrane</keyword>
<evidence type="ECO:0000256" key="9">
    <source>
        <dbReference type="ARBA" id="ARBA00023136"/>
    </source>
</evidence>
<dbReference type="SUPFAM" id="SSF52058">
    <property type="entry name" value="L domain-like"/>
    <property type="match status" value="1"/>
</dbReference>
<dbReference type="Proteomes" id="UP000316621">
    <property type="component" value="Chromosome 2"/>
</dbReference>
<dbReference type="InterPro" id="IPR011009">
    <property type="entry name" value="Kinase-like_dom_sf"/>
</dbReference>
<comment type="subcellular location">
    <subcellularLocation>
        <location evidence="1">Membrane</location>
        <topology evidence="1">Single-pass membrane protein</topology>
    </subcellularLocation>
</comment>
<dbReference type="GO" id="GO:0004672">
    <property type="term" value="F:protein kinase activity"/>
    <property type="evidence" value="ECO:0007669"/>
    <property type="project" value="InterPro"/>
</dbReference>
<dbReference type="FunFam" id="3.80.10.10:FF:000275">
    <property type="entry name" value="Leucine-rich repeat receptor-like protein kinase"/>
    <property type="match status" value="1"/>
</dbReference>
<keyword evidence="3" id="KW-0597">Phosphoprotein</keyword>
<gene>
    <name evidence="13" type="ORF">C5167_019885</name>
</gene>
<reference evidence="13 14" key="1">
    <citation type="journal article" date="2018" name="Science">
        <title>The opium poppy genome and morphinan production.</title>
        <authorList>
            <person name="Guo L."/>
            <person name="Winzer T."/>
            <person name="Yang X."/>
            <person name="Li Y."/>
            <person name="Ning Z."/>
            <person name="He Z."/>
            <person name="Teodor R."/>
            <person name="Lu Y."/>
            <person name="Bowser T.A."/>
            <person name="Graham I.A."/>
            <person name="Ye K."/>
        </authorList>
    </citation>
    <scope>NUCLEOTIDE SEQUENCE [LARGE SCALE GENOMIC DNA]</scope>
    <source>
        <strain evidence="14">cv. HN1</strain>
        <tissue evidence="13">Leaves</tissue>
    </source>
</reference>
<dbReference type="Gramene" id="RZC51462">
    <property type="protein sequence ID" value="RZC51462"/>
    <property type="gene ID" value="C5167_019885"/>
</dbReference>
<dbReference type="Gene3D" id="3.30.200.20">
    <property type="entry name" value="Phosphorylase Kinase, domain 1"/>
    <property type="match status" value="1"/>
</dbReference>
<dbReference type="PANTHER" id="PTHR48056:SF25">
    <property type="entry name" value="PROTEIN KINASE DOMAIN-CONTAINING PROTEIN"/>
    <property type="match status" value="1"/>
</dbReference>
<dbReference type="Gene3D" id="3.80.10.10">
    <property type="entry name" value="Ribonuclease Inhibitor"/>
    <property type="match status" value="5"/>
</dbReference>
<evidence type="ECO:0000259" key="12">
    <source>
        <dbReference type="PROSITE" id="PS50011"/>
    </source>
</evidence>
<dbReference type="OMA" id="IPAQTWS"/>
<dbReference type="AlphaFoldDB" id="A0A4Y7IUT6"/>
<dbReference type="Pfam" id="PF00069">
    <property type="entry name" value="Pkinase"/>
    <property type="match status" value="1"/>
</dbReference>
<dbReference type="STRING" id="3469.A0A4Y7IUT6"/>
<dbReference type="EMBL" id="CM010716">
    <property type="protein sequence ID" value="RZC51462.1"/>
    <property type="molecule type" value="Genomic_DNA"/>
</dbReference>
<keyword evidence="9 11" id="KW-0472">Membrane</keyword>
<dbReference type="SMART" id="SM00369">
    <property type="entry name" value="LRR_TYP"/>
    <property type="match status" value="7"/>
</dbReference>
<dbReference type="GO" id="GO:0016020">
    <property type="term" value="C:membrane"/>
    <property type="evidence" value="ECO:0007669"/>
    <property type="project" value="UniProtKB-SubCell"/>
</dbReference>
<dbReference type="InterPro" id="IPR032675">
    <property type="entry name" value="LRR_dom_sf"/>
</dbReference>
<feature type="transmembrane region" description="Helical" evidence="11">
    <location>
        <begin position="24"/>
        <end position="46"/>
    </location>
</feature>
<proteinExistence type="inferred from homology"/>
<dbReference type="PROSITE" id="PS50011">
    <property type="entry name" value="PROTEIN_KINASE_DOM"/>
    <property type="match status" value="1"/>
</dbReference>
<dbReference type="GO" id="GO:0033612">
    <property type="term" value="F:receptor serine/threonine kinase binding"/>
    <property type="evidence" value="ECO:0007669"/>
    <property type="project" value="TreeGrafter"/>
</dbReference>
<sequence>MLLYIWKHIHNIHIPYSLSYGKPFSLLSSMSIFFLTLLLMIILITVSSFASEEEDALLGLKSGIVDRSNSLRDWTKVNQTDNGSSSICIWSGITCLTDTHNNSVVIGLDLSQRNLSGSISGKYVNVLRNLVLLNLSHNSFTGELPAEIFTSLANLTVLDISRNNFDGHFPTVPSNAPKKNQLSILDAFSNSFSGPLPDEQLTKLEFLKVLNLAGSYFEGPIPASYGSFKNLEFLHLAGNLLDGEIPPELGNLKTVTHIEIGYNSYMQGSIPSEFGSMSQLQYLDIAGANISGPIPSTFCNLRHLESLFLFRNHLSGSIPFCFGNISSLKNLDLSDNSITGPIPDTFAKLINLRLLSLMYNQMNGSIPHGIENLPNLEALLIWNNLFTGSLPLNLGMNSKLKWVDVSNNNLHGNIPTGICYNRALSRLILFSNSFSGELSNSLTNCSSLVRLRIENNSFSGGILALKLSLRYGATYVDLSRNKFTGGIPENLMAEAPNIEYFNVSYNPGLGGIIPSHIWSLPSLANFSASSCNISGDLPQPTPNFKCSSSISTVELSGNKLSGDLPESIASCEALNILDLSHNKLSGSIPDQFGSSSSLALLNISFNQLSGSVPRSNNFIFTDASAFIGNPDLCGAPLKPCSGALAALSLSAQRKSVKRRISLICFGVVLLVAASICLLLYLIWHQKVLWKMISFTGLPEFTAKDILRSINSTYVNVNDFSTATVEPPLLSSSSLNICKVVLPTGITVSVKKIEWDSKRRRVISEFINSLGNVRHKNLVRLLGFCSNKSCGYLLFDYYLPSENLFANIVRLTTTSSSSSRWSVKYKIIIGIARGLCYLHNDCHPPIPHGDLKATNILFEEGNMEELHLADFGVKAILRMLNDGTSNSISSTVDDLIESASIKEEMYRDICSFGEVILEILRNGKPINAAGSITPSNPTAGESFLREILDENDEVKVGTSEESEIKLVLEVALLCTSSKPSNRPTMDEALKLLLSGV</sequence>
<dbReference type="InterPro" id="IPR050647">
    <property type="entry name" value="Plant_LRR-RLKs"/>
</dbReference>